<dbReference type="Pfam" id="PF00071">
    <property type="entry name" value="Ras"/>
    <property type="match status" value="1"/>
</dbReference>
<dbReference type="InterPro" id="IPR027417">
    <property type="entry name" value="P-loop_NTPase"/>
</dbReference>
<dbReference type="PANTHER" id="PTHR47979">
    <property type="entry name" value="DRAB11-RELATED"/>
    <property type="match status" value="1"/>
</dbReference>
<gene>
    <name evidence="1" type="primary">YPTV4</name>
    <name evidence="1" type="ORF">CM83_4430</name>
    <name evidence="2" type="ORF">g.4457</name>
</gene>
<dbReference type="AlphaFoldDB" id="A0A0A9YKM7"/>
<dbReference type="PROSITE" id="PS51419">
    <property type="entry name" value="RAB"/>
    <property type="match status" value="1"/>
</dbReference>
<dbReference type="InterPro" id="IPR001806">
    <property type="entry name" value="Small_GTPase"/>
</dbReference>
<organism evidence="1">
    <name type="scientific">Lygus hesperus</name>
    <name type="common">Western plant bug</name>
    <dbReference type="NCBI Taxonomy" id="30085"/>
    <lineage>
        <taxon>Eukaryota</taxon>
        <taxon>Metazoa</taxon>
        <taxon>Ecdysozoa</taxon>
        <taxon>Arthropoda</taxon>
        <taxon>Hexapoda</taxon>
        <taxon>Insecta</taxon>
        <taxon>Pterygota</taxon>
        <taxon>Neoptera</taxon>
        <taxon>Paraneoptera</taxon>
        <taxon>Hemiptera</taxon>
        <taxon>Heteroptera</taxon>
        <taxon>Panheteroptera</taxon>
        <taxon>Cimicomorpha</taxon>
        <taxon>Miridae</taxon>
        <taxon>Mirini</taxon>
        <taxon>Lygus</taxon>
    </lineage>
</organism>
<evidence type="ECO:0000313" key="1">
    <source>
        <dbReference type="EMBL" id="JAG32759.1"/>
    </source>
</evidence>
<dbReference type="Gene3D" id="3.40.50.300">
    <property type="entry name" value="P-loop containing nucleotide triphosphate hydrolases"/>
    <property type="match status" value="1"/>
</dbReference>
<reference evidence="1" key="2">
    <citation type="submission" date="2014-07" db="EMBL/GenBank/DDBJ databases">
        <authorList>
            <person name="Hull J."/>
        </authorList>
    </citation>
    <scope>NUCLEOTIDE SEQUENCE</scope>
</reference>
<protein>
    <submittedName>
        <fullName evidence="1">GTP-binding protein yptV4</fullName>
    </submittedName>
</protein>
<dbReference type="GO" id="GO:0005525">
    <property type="term" value="F:GTP binding"/>
    <property type="evidence" value="ECO:0007669"/>
    <property type="project" value="InterPro"/>
</dbReference>
<sequence length="102" mass="11341">MVYMLIGNKCDLTSKRRVSYEEGAAFAKANNMLFVEVSAKTSDNVEAAFIKTAERIYENIQKNVYDLDNDTHGIKVGNAPHNVLGSPNVPLTHPSQQHRTCC</sequence>
<dbReference type="SUPFAM" id="SSF52540">
    <property type="entry name" value="P-loop containing nucleoside triphosphate hydrolases"/>
    <property type="match status" value="1"/>
</dbReference>
<name>A0A0A9YKM7_LYGHE</name>
<proteinExistence type="predicted"/>
<dbReference type="EMBL" id="GDHC01001958">
    <property type="protein sequence ID" value="JAQ16671.1"/>
    <property type="molecule type" value="Transcribed_RNA"/>
</dbReference>
<dbReference type="InterPro" id="IPR050209">
    <property type="entry name" value="Rab_GTPases_membrane_traffic"/>
</dbReference>
<dbReference type="GO" id="GO:0003924">
    <property type="term" value="F:GTPase activity"/>
    <property type="evidence" value="ECO:0007669"/>
    <property type="project" value="InterPro"/>
</dbReference>
<dbReference type="SMART" id="SM00175">
    <property type="entry name" value="RAB"/>
    <property type="match status" value="1"/>
</dbReference>
<accession>A0A0A9YKM7</accession>
<evidence type="ECO:0000313" key="2">
    <source>
        <dbReference type="EMBL" id="JAQ16671.1"/>
    </source>
</evidence>
<dbReference type="EMBL" id="GBHO01010845">
    <property type="protein sequence ID" value="JAG32759.1"/>
    <property type="molecule type" value="Transcribed_RNA"/>
</dbReference>
<reference evidence="2" key="3">
    <citation type="journal article" date="2016" name="Gigascience">
        <title>De novo construction of an expanded transcriptome assembly for the western tarnished plant bug, Lygus hesperus.</title>
        <authorList>
            <person name="Tassone E.E."/>
            <person name="Geib S.M."/>
            <person name="Hall B."/>
            <person name="Fabrick J.A."/>
            <person name="Brent C.S."/>
            <person name="Hull J.J."/>
        </authorList>
    </citation>
    <scope>NUCLEOTIDE SEQUENCE</scope>
</reference>
<reference evidence="1" key="1">
    <citation type="journal article" date="2014" name="PLoS ONE">
        <title>Transcriptome-Based Identification of ABC Transporters in the Western Tarnished Plant Bug Lygus hesperus.</title>
        <authorList>
            <person name="Hull J.J."/>
            <person name="Chaney K."/>
            <person name="Geib S.M."/>
            <person name="Fabrick J.A."/>
            <person name="Brent C.S."/>
            <person name="Walsh D."/>
            <person name="Lavine L.C."/>
        </authorList>
    </citation>
    <scope>NUCLEOTIDE SEQUENCE</scope>
</reference>